<evidence type="ECO:0000313" key="1">
    <source>
        <dbReference type="EMBL" id="RJQ79657.1"/>
    </source>
</evidence>
<protein>
    <recommendedName>
        <fullName evidence="3">DUF3558 domain-containing protein</fullName>
    </recommendedName>
</protein>
<reference evidence="1 2" key="1">
    <citation type="submission" date="2018-09" db="EMBL/GenBank/DDBJ databases">
        <title>YIM PH 21725 draft genome.</title>
        <authorList>
            <person name="Miao C."/>
        </authorList>
    </citation>
    <scope>NUCLEOTIDE SEQUENCE [LARGE SCALE GENOMIC DNA]</scope>
    <source>
        <strain evidence="2">YIM PH21725</strain>
    </source>
</reference>
<dbReference type="EMBL" id="QZFV01000120">
    <property type="protein sequence ID" value="RJQ79657.1"/>
    <property type="molecule type" value="Genomic_DNA"/>
</dbReference>
<comment type="caution">
    <text evidence="1">The sequence shown here is derived from an EMBL/GenBank/DDBJ whole genome shotgun (WGS) entry which is preliminary data.</text>
</comment>
<dbReference type="Proteomes" id="UP000285112">
    <property type="component" value="Unassembled WGS sequence"/>
</dbReference>
<evidence type="ECO:0008006" key="3">
    <source>
        <dbReference type="Google" id="ProtNLM"/>
    </source>
</evidence>
<accession>A0A419HSN0</accession>
<gene>
    <name evidence="1" type="ORF">D5S19_26090</name>
</gene>
<sequence>MLITACAAGCAAEPAAAPDSPAPLTAVSALGDFGTLDYCSLLDTTRLARSTVATPDSSFTGCQADFVQNGRQGSVTVGPLAADRDPNIQPYAYAGRLPDGITVQQSNFAPAETCARTITFAEGTRLSVTLSGGDADQRCARTDTVVDGVMTALTGGRVRHARFPDRSWGRVDACALLQSHDLDAASGADTQTAGGMTGHSCIRGKVSVDFAVVKQAPTGPAETLGGRNARVTSDGAFCRARAVQPSPATAGRAEQITVSVVDTTGSGGDAACPAARAAAEAVFAKIP</sequence>
<name>A0A419HSN0_9PSEU</name>
<organism evidence="1 2">
    <name type="scientific">Amycolatopsis panacis</name>
    <dbReference type="NCBI Taxonomy" id="2340917"/>
    <lineage>
        <taxon>Bacteria</taxon>
        <taxon>Bacillati</taxon>
        <taxon>Actinomycetota</taxon>
        <taxon>Actinomycetes</taxon>
        <taxon>Pseudonocardiales</taxon>
        <taxon>Pseudonocardiaceae</taxon>
        <taxon>Amycolatopsis</taxon>
    </lineage>
</organism>
<keyword evidence="2" id="KW-1185">Reference proteome</keyword>
<evidence type="ECO:0000313" key="2">
    <source>
        <dbReference type="Proteomes" id="UP000285112"/>
    </source>
</evidence>
<dbReference type="OrthoDB" id="4445816at2"/>
<dbReference type="AlphaFoldDB" id="A0A419HSN0"/>
<proteinExistence type="predicted"/>